<keyword evidence="2" id="KW-1185">Reference proteome</keyword>
<sequence>MGTIDWWSAGFDVSGTLTSTRYNQTSYSYVHWETRATGPGCQPWREHEARIGQVNAHQQVNISLSEDYSDQYINNVWVETCTNRSGWSCSGWK</sequence>
<organism evidence="1 2">
    <name type="scientific">Streptantibioticus ferralitis</name>
    <dbReference type="NCBI Taxonomy" id="236510"/>
    <lineage>
        <taxon>Bacteria</taxon>
        <taxon>Bacillati</taxon>
        <taxon>Actinomycetota</taxon>
        <taxon>Actinomycetes</taxon>
        <taxon>Kitasatosporales</taxon>
        <taxon>Streptomycetaceae</taxon>
        <taxon>Streptantibioticus</taxon>
    </lineage>
</organism>
<evidence type="ECO:0000313" key="2">
    <source>
        <dbReference type="Proteomes" id="UP001220022"/>
    </source>
</evidence>
<name>A0ABT5ZCK7_9ACTN</name>
<reference evidence="1 2" key="1">
    <citation type="submission" date="2023-03" db="EMBL/GenBank/DDBJ databases">
        <title>Draft genome sequence of type strain Streptomyces ferralitis JCM 14344.</title>
        <authorList>
            <person name="Klaysubun C."/>
            <person name="Duangmal K."/>
        </authorList>
    </citation>
    <scope>NUCLEOTIDE SEQUENCE [LARGE SCALE GENOMIC DNA]</scope>
    <source>
        <strain evidence="1 2">JCM 14344</strain>
    </source>
</reference>
<accession>A0ABT5ZCK7</accession>
<proteinExistence type="predicted"/>
<protein>
    <submittedName>
        <fullName evidence="1">Uncharacterized protein</fullName>
    </submittedName>
</protein>
<dbReference type="Proteomes" id="UP001220022">
    <property type="component" value="Unassembled WGS sequence"/>
</dbReference>
<comment type="caution">
    <text evidence="1">The sequence shown here is derived from an EMBL/GenBank/DDBJ whole genome shotgun (WGS) entry which is preliminary data.</text>
</comment>
<dbReference type="EMBL" id="JARHTQ010000069">
    <property type="protein sequence ID" value="MDF2261576.1"/>
    <property type="molecule type" value="Genomic_DNA"/>
</dbReference>
<dbReference type="RefSeq" id="WP_275823361.1">
    <property type="nucleotide sequence ID" value="NZ_BAAANM010000069.1"/>
</dbReference>
<gene>
    <name evidence="1" type="ORF">P2L57_39450</name>
</gene>
<evidence type="ECO:0000313" key="1">
    <source>
        <dbReference type="EMBL" id="MDF2261576.1"/>
    </source>
</evidence>